<dbReference type="SMART" id="SM01381">
    <property type="entry name" value="7TM_GPCR_Srsx"/>
    <property type="match status" value="1"/>
</dbReference>
<sequence>MSNSSSEQPPPPPPLTYFDLFHQNGGHTVAMWLILGEKCALSLVGILFNAILVVATLKAKSLRSICNLLIAIDSAFLALYQLNTLITLLIALFGINFVSVYTCFYLQALPTFSALMSLCVMFQIGLERFANVLFPIWSMQENSERFHAAFLLFSLCSNFYLMWLQHDVALGFNKMVMCTASDVPTLGGLSHTIAFNRAVFMHILLIIIYIAIFLILKFKKGNENFSKSIFHSLLYLVVFEVFGWLPPIYLNLVIQKFQLSPVTGTYISVAFTTISSCITASANAPTLYYFSDLYRDTMNAIFMGIGIKKANKTKSVVVVRRNINWISSE</sequence>
<dbReference type="InterPro" id="IPR017452">
    <property type="entry name" value="GPCR_Rhodpsn_7TM"/>
</dbReference>
<dbReference type="PROSITE" id="PS50262">
    <property type="entry name" value="G_PROTEIN_RECEP_F1_2"/>
    <property type="match status" value="1"/>
</dbReference>
<evidence type="ECO:0000256" key="2">
    <source>
        <dbReference type="ARBA" id="ARBA00022692"/>
    </source>
</evidence>
<accession>A0A914IDP4</accession>
<keyword evidence="3 5" id="KW-1133">Transmembrane helix</keyword>
<dbReference type="InterPro" id="IPR047130">
    <property type="entry name" value="7TM_GPCR_Srsx_nematod"/>
</dbReference>
<organism evidence="7 8">
    <name type="scientific">Globodera rostochiensis</name>
    <name type="common">Golden nematode worm</name>
    <name type="synonym">Heterodera rostochiensis</name>
    <dbReference type="NCBI Taxonomy" id="31243"/>
    <lineage>
        <taxon>Eukaryota</taxon>
        <taxon>Metazoa</taxon>
        <taxon>Ecdysozoa</taxon>
        <taxon>Nematoda</taxon>
        <taxon>Chromadorea</taxon>
        <taxon>Rhabditida</taxon>
        <taxon>Tylenchina</taxon>
        <taxon>Tylenchomorpha</taxon>
        <taxon>Tylenchoidea</taxon>
        <taxon>Heteroderidae</taxon>
        <taxon>Heteroderinae</taxon>
        <taxon>Globodera</taxon>
    </lineage>
</organism>
<dbReference type="GO" id="GO:0004930">
    <property type="term" value="F:G protein-coupled receptor activity"/>
    <property type="evidence" value="ECO:0007669"/>
    <property type="project" value="InterPro"/>
</dbReference>
<dbReference type="Gene3D" id="1.20.1070.10">
    <property type="entry name" value="Rhodopsin 7-helix transmembrane proteins"/>
    <property type="match status" value="1"/>
</dbReference>
<feature type="transmembrane region" description="Helical" evidence="5">
    <location>
        <begin position="146"/>
        <end position="164"/>
    </location>
</feature>
<name>A0A914IDP4_GLORO</name>
<dbReference type="PANTHER" id="PTHR23360">
    <property type="entry name" value="G-PROTEIN COUPLED RECEPTORS FAMILY 1 PROFILE DOMAIN-CONTAINING PROTEIN-RELATED"/>
    <property type="match status" value="1"/>
</dbReference>
<comment type="subcellular location">
    <subcellularLocation>
        <location evidence="1">Membrane</location>
    </subcellularLocation>
</comment>
<feature type="domain" description="G-protein coupled receptors family 1 profile" evidence="6">
    <location>
        <begin position="48"/>
        <end position="288"/>
    </location>
</feature>
<dbReference type="WBParaSite" id="Gr19_v10_g9654.t1">
    <property type="protein sequence ID" value="Gr19_v10_g9654.t1"/>
    <property type="gene ID" value="Gr19_v10_g9654"/>
</dbReference>
<evidence type="ECO:0000256" key="3">
    <source>
        <dbReference type="ARBA" id="ARBA00022989"/>
    </source>
</evidence>
<dbReference type="AlphaFoldDB" id="A0A914IDP4"/>
<dbReference type="SUPFAM" id="SSF81321">
    <property type="entry name" value="Family A G protein-coupled receptor-like"/>
    <property type="match status" value="1"/>
</dbReference>
<evidence type="ECO:0000313" key="8">
    <source>
        <dbReference type="WBParaSite" id="Gr19_v10_g9654.t1"/>
    </source>
</evidence>
<evidence type="ECO:0000259" key="6">
    <source>
        <dbReference type="PROSITE" id="PS50262"/>
    </source>
</evidence>
<dbReference type="GO" id="GO:0016020">
    <property type="term" value="C:membrane"/>
    <property type="evidence" value="ECO:0007669"/>
    <property type="project" value="UniProtKB-SubCell"/>
</dbReference>
<evidence type="ECO:0000256" key="1">
    <source>
        <dbReference type="ARBA" id="ARBA00004370"/>
    </source>
</evidence>
<feature type="transmembrane region" description="Helical" evidence="5">
    <location>
        <begin position="199"/>
        <end position="216"/>
    </location>
</feature>
<dbReference type="Pfam" id="PF10320">
    <property type="entry name" value="7TM_GPCR_Srsx"/>
    <property type="match status" value="1"/>
</dbReference>
<dbReference type="InterPro" id="IPR000276">
    <property type="entry name" value="GPCR_Rhodpsn"/>
</dbReference>
<keyword evidence="4 5" id="KW-0472">Membrane</keyword>
<dbReference type="PANTHER" id="PTHR23360:SF5">
    <property type="entry name" value="G-PROTEIN COUPLED RECEPTORS FAMILY 1 PROFILE DOMAIN-CONTAINING PROTEIN"/>
    <property type="match status" value="1"/>
</dbReference>
<feature type="transmembrane region" description="Helical" evidence="5">
    <location>
        <begin position="228"/>
        <end position="246"/>
    </location>
</feature>
<protein>
    <submittedName>
        <fullName evidence="8">G-protein coupled receptors family 1 profile domain-containing protein</fullName>
    </submittedName>
</protein>
<evidence type="ECO:0000256" key="4">
    <source>
        <dbReference type="ARBA" id="ARBA00023136"/>
    </source>
</evidence>
<feature type="transmembrane region" description="Helical" evidence="5">
    <location>
        <begin position="104"/>
        <end position="126"/>
    </location>
</feature>
<reference evidence="8" key="1">
    <citation type="submission" date="2022-11" db="UniProtKB">
        <authorList>
            <consortium name="WormBaseParasite"/>
        </authorList>
    </citation>
    <scope>IDENTIFICATION</scope>
</reference>
<dbReference type="Proteomes" id="UP000887572">
    <property type="component" value="Unplaced"/>
</dbReference>
<feature type="transmembrane region" description="Helical" evidence="5">
    <location>
        <begin position="29"/>
        <end position="55"/>
    </location>
</feature>
<keyword evidence="7" id="KW-1185">Reference proteome</keyword>
<feature type="transmembrane region" description="Helical" evidence="5">
    <location>
        <begin position="266"/>
        <end position="290"/>
    </location>
</feature>
<feature type="transmembrane region" description="Helical" evidence="5">
    <location>
        <begin position="76"/>
        <end position="98"/>
    </location>
</feature>
<evidence type="ECO:0000256" key="5">
    <source>
        <dbReference type="SAM" id="Phobius"/>
    </source>
</evidence>
<keyword evidence="2 5" id="KW-0812">Transmembrane</keyword>
<dbReference type="InterPro" id="IPR019424">
    <property type="entry name" value="7TM_GPCR_Srsx"/>
</dbReference>
<evidence type="ECO:0000313" key="7">
    <source>
        <dbReference type="Proteomes" id="UP000887572"/>
    </source>
</evidence>
<proteinExistence type="predicted"/>
<dbReference type="PROSITE" id="PS00237">
    <property type="entry name" value="G_PROTEIN_RECEP_F1_1"/>
    <property type="match status" value="1"/>
</dbReference>